<evidence type="ECO:0000313" key="12">
    <source>
        <dbReference type="Proteomes" id="UP000030595"/>
    </source>
</evidence>
<dbReference type="GO" id="GO:0071978">
    <property type="term" value="P:bacterial-type flagellum-dependent swarming motility"/>
    <property type="evidence" value="ECO:0007669"/>
    <property type="project" value="TreeGrafter"/>
</dbReference>
<keyword evidence="5 10" id="KW-0145">Chemotaxis</keyword>
<name>A0A0A3JA41_9BACL</name>
<dbReference type="eggNOG" id="COG1580">
    <property type="taxonomic scope" value="Bacteria"/>
</dbReference>
<evidence type="ECO:0000256" key="4">
    <source>
        <dbReference type="ARBA" id="ARBA00022475"/>
    </source>
</evidence>
<dbReference type="NCBIfam" id="NF005826">
    <property type="entry name" value="PRK07718.1"/>
    <property type="match status" value="1"/>
</dbReference>
<comment type="caution">
    <text evidence="11">The sequence shown here is derived from an EMBL/GenBank/DDBJ whole genome shotgun (WGS) entry which is preliminary data.</text>
</comment>
<keyword evidence="8 10" id="KW-1133">Transmembrane helix</keyword>
<proteinExistence type="inferred from homology"/>
<keyword evidence="11" id="KW-0969">Cilium</keyword>
<keyword evidence="9 10" id="KW-0472">Membrane</keyword>
<dbReference type="GO" id="GO:0006935">
    <property type="term" value="P:chemotaxis"/>
    <property type="evidence" value="ECO:0007669"/>
    <property type="project" value="UniProtKB-KW"/>
</dbReference>
<reference evidence="11 12" key="1">
    <citation type="submission" date="2014-02" db="EMBL/GenBank/DDBJ databases">
        <title>Draft genome sequence of Lysinibacillus massiliensis CCUG 49529.</title>
        <authorList>
            <person name="Zhang F."/>
            <person name="Wang G."/>
            <person name="Zhang L."/>
        </authorList>
    </citation>
    <scope>NUCLEOTIDE SEQUENCE [LARGE SCALE GENOMIC DNA]</scope>
    <source>
        <strain evidence="11 12">CCUG 49529</strain>
    </source>
</reference>
<comment type="subcellular location">
    <subcellularLocation>
        <location evidence="2">Cell membrane</location>
        <topology evidence="2">Single-pass membrane protein</topology>
    </subcellularLocation>
</comment>
<dbReference type="OrthoDB" id="2381796at2"/>
<evidence type="ECO:0000256" key="7">
    <source>
        <dbReference type="ARBA" id="ARBA00022779"/>
    </source>
</evidence>
<keyword evidence="11" id="KW-0282">Flagellum</keyword>
<dbReference type="EMBL" id="JPVQ01000002">
    <property type="protein sequence ID" value="KGR92068.1"/>
    <property type="molecule type" value="Genomic_DNA"/>
</dbReference>
<dbReference type="InterPro" id="IPR005503">
    <property type="entry name" value="FliL"/>
</dbReference>
<comment type="similarity">
    <text evidence="3 10">Belongs to the FliL family.</text>
</comment>
<dbReference type="PANTHER" id="PTHR35091:SF2">
    <property type="entry name" value="FLAGELLAR PROTEIN FLIL"/>
    <property type="match status" value="1"/>
</dbReference>
<gene>
    <name evidence="11" type="primary">fliL</name>
    <name evidence="11" type="ORF">CD30_01725</name>
</gene>
<evidence type="ECO:0000256" key="3">
    <source>
        <dbReference type="ARBA" id="ARBA00008281"/>
    </source>
</evidence>
<dbReference type="AlphaFoldDB" id="A0A0A3JA41"/>
<evidence type="ECO:0000313" key="11">
    <source>
        <dbReference type="EMBL" id="KGR92068.1"/>
    </source>
</evidence>
<evidence type="ECO:0000256" key="1">
    <source>
        <dbReference type="ARBA" id="ARBA00002254"/>
    </source>
</evidence>
<organism evidence="11 12">
    <name type="scientific">Ureibacillus massiliensis 4400831 = CIP 108448 = CCUG 49529</name>
    <dbReference type="NCBI Taxonomy" id="1211035"/>
    <lineage>
        <taxon>Bacteria</taxon>
        <taxon>Bacillati</taxon>
        <taxon>Bacillota</taxon>
        <taxon>Bacilli</taxon>
        <taxon>Bacillales</taxon>
        <taxon>Caryophanaceae</taxon>
        <taxon>Ureibacillus</taxon>
    </lineage>
</organism>
<accession>A0A0A3JA41</accession>
<keyword evidence="7 10" id="KW-0283">Flagellar rotation</keyword>
<evidence type="ECO:0000256" key="9">
    <source>
        <dbReference type="ARBA" id="ARBA00023136"/>
    </source>
</evidence>
<keyword evidence="6 10" id="KW-0812">Transmembrane</keyword>
<comment type="function">
    <text evidence="1 10">Controls the rotational direction of flagella during chemotaxis.</text>
</comment>
<evidence type="ECO:0000256" key="2">
    <source>
        <dbReference type="ARBA" id="ARBA00004162"/>
    </source>
</evidence>
<evidence type="ECO:0000256" key="10">
    <source>
        <dbReference type="RuleBase" id="RU364125"/>
    </source>
</evidence>
<dbReference type="GO" id="GO:0005886">
    <property type="term" value="C:plasma membrane"/>
    <property type="evidence" value="ECO:0007669"/>
    <property type="project" value="UniProtKB-SubCell"/>
</dbReference>
<dbReference type="PANTHER" id="PTHR35091">
    <property type="entry name" value="FLAGELLAR PROTEIN FLIL"/>
    <property type="match status" value="1"/>
</dbReference>
<keyword evidence="12" id="KW-1185">Reference proteome</keyword>
<dbReference type="GO" id="GO:0009425">
    <property type="term" value="C:bacterial-type flagellum basal body"/>
    <property type="evidence" value="ECO:0007669"/>
    <property type="project" value="InterPro"/>
</dbReference>
<evidence type="ECO:0000256" key="8">
    <source>
        <dbReference type="ARBA" id="ARBA00022989"/>
    </source>
</evidence>
<evidence type="ECO:0000256" key="6">
    <source>
        <dbReference type="ARBA" id="ARBA00022692"/>
    </source>
</evidence>
<dbReference type="Proteomes" id="UP000030595">
    <property type="component" value="Unassembled WGS sequence"/>
</dbReference>
<feature type="transmembrane region" description="Helical" evidence="10">
    <location>
        <begin position="12"/>
        <end position="31"/>
    </location>
</feature>
<sequence length="146" mass="16473">MKNNNSNKLLTVMLIILVTITLIGVVIFVLLTQFNNQKAATGEPTIDEILEASIDVPEMTTNLADDSFVRLQLKIQTDSKKAAEELTKRDFQIKDIIIQELSELTEEDLQGKQGKIFLQSTIKTQLNELMQVGTVEQVYITSYIIQ</sequence>
<dbReference type="Pfam" id="PF03748">
    <property type="entry name" value="FliL"/>
    <property type="match status" value="1"/>
</dbReference>
<protein>
    <recommendedName>
        <fullName evidence="10">Flagellar protein FliL</fullName>
    </recommendedName>
</protein>
<evidence type="ECO:0000256" key="5">
    <source>
        <dbReference type="ARBA" id="ARBA00022500"/>
    </source>
</evidence>
<dbReference type="RefSeq" id="WP_036171623.1">
    <property type="nucleotide sequence ID" value="NZ_AVCZ01000002.1"/>
</dbReference>
<keyword evidence="11" id="KW-0966">Cell projection</keyword>
<keyword evidence="4 10" id="KW-1003">Cell membrane</keyword>